<organism evidence="9 10">
    <name type="scientific">Ferrimonas sediminum</name>
    <dbReference type="NCBI Taxonomy" id="718193"/>
    <lineage>
        <taxon>Bacteria</taxon>
        <taxon>Pseudomonadati</taxon>
        <taxon>Pseudomonadota</taxon>
        <taxon>Gammaproteobacteria</taxon>
        <taxon>Alteromonadales</taxon>
        <taxon>Ferrimonadaceae</taxon>
        <taxon>Ferrimonas</taxon>
    </lineage>
</organism>
<dbReference type="EMBL" id="FNEM01000002">
    <property type="protein sequence ID" value="SDI53633.1"/>
    <property type="molecule type" value="Genomic_DNA"/>
</dbReference>
<dbReference type="OrthoDB" id="7054443at2"/>
<dbReference type="RefSeq" id="WP_090361480.1">
    <property type="nucleotide sequence ID" value="NZ_FNEM01000002.1"/>
</dbReference>
<evidence type="ECO:0000259" key="7">
    <source>
        <dbReference type="PROSITE" id="PS50111"/>
    </source>
</evidence>
<reference evidence="10" key="1">
    <citation type="submission" date="2016-10" db="EMBL/GenBank/DDBJ databases">
        <authorList>
            <person name="Varghese N."/>
            <person name="Submissions S."/>
        </authorList>
    </citation>
    <scope>NUCLEOTIDE SEQUENCE [LARGE SCALE GENOMIC DNA]</scope>
    <source>
        <strain evidence="10">DSM 23317</strain>
    </source>
</reference>
<dbReference type="FunFam" id="1.10.287.950:FF:000001">
    <property type="entry name" value="Methyl-accepting chemotaxis sensory transducer"/>
    <property type="match status" value="1"/>
</dbReference>
<dbReference type="InterPro" id="IPR004089">
    <property type="entry name" value="MCPsignal_dom"/>
</dbReference>
<evidence type="ECO:0000256" key="1">
    <source>
        <dbReference type="ARBA" id="ARBA00004370"/>
    </source>
</evidence>
<comment type="subcellular location">
    <subcellularLocation>
        <location evidence="1">Membrane</location>
    </subcellularLocation>
</comment>
<dbReference type="PANTHER" id="PTHR32089:SF120">
    <property type="entry name" value="METHYL-ACCEPTING CHEMOTAXIS PROTEIN TLPQ"/>
    <property type="match status" value="1"/>
</dbReference>
<dbReference type="PANTHER" id="PTHR32089">
    <property type="entry name" value="METHYL-ACCEPTING CHEMOTAXIS PROTEIN MCPB"/>
    <property type="match status" value="1"/>
</dbReference>
<keyword evidence="6" id="KW-1133">Transmembrane helix</keyword>
<dbReference type="GO" id="GO:0007165">
    <property type="term" value="P:signal transduction"/>
    <property type="evidence" value="ECO:0007669"/>
    <property type="project" value="UniProtKB-KW"/>
</dbReference>
<feature type="compositionally biased region" description="Polar residues" evidence="5">
    <location>
        <begin position="322"/>
        <end position="338"/>
    </location>
</feature>
<sequence>MILTRLLQPPSIRALLAGVFLGLFSLFLVVVGTIYLSSSRVGDAVGQLEQGFLNQSDLSQISVGFDGLRREELGYILRREIGSPMPDTALSYLEDLRQDQQRVLTKALAESRGQEQQLLQQLLRDIAQYSLIHDQFLKLDAAGDTQGAARYLSSRQSWEVYMQVQHTLEALKQLSAERVVQAKSTTVTALSELSRYSLMVSACFISLLLFSAFLLLRSIVVPLSAMGEFLRRIAAGDLTSSISDDGFHAREFAALACDGLQMQRQLNSLVIELSTAATQLATAVEEVSAISQDAATGMDRQRTDVDMVATAMNQMQSSIGEISDNTSEAAETANQARMSASEGERVAQSGQASIQAASQQLTEASDVIRQLVADSSRIAVVLSVIREIADQTNLLALNAAIEAARAGAQGRGFAVVADEVRTLASRTQDSTTQIHEIIDSTQQRALDAERVMEQSRNTMATSVLETNRTGEVIGAINAAMGQIGDMSAHIASATEEQSSVTAELNRNIVNIHDTAAEVLTGTQQTASACQELAKLAHSLTELTLRFRVS</sequence>
<keyword evidence="6" id="KW-0472">Membrane</keyword>
<keyword evidence="6" id="KW-0812">Transmembrane</keyword>
<evidence type="ECO:0000256" key="2">
    <source>
        <dbReference type="ARBA" id="ARBA00023224"/>
    </source>
</evidence>
<evidence type="ECO:0000313" key="10">
    <source>
        <dbReference type="Proteomes" id="UP000199527"/>
    </source>
</evidence>
<proteinExistence type="inferred from homology"/>
<dbReference type="Gene3D" id="1.10.287.950">
    <property type="entry name" value="Methyl-accepting chemotaxis protein"/>
    <property type="match status" value="1"/>
</dbReference>
<keyword evidence="2 4" id="KW-0807">Transducer</keyword>
<feature type="region of interest" description="Disordered" evidence="5">
    <location>
        <begin position="322"/>
        <end position="341"/>
    </location>
</feature>
<dbReference type="Proteomes" id="UP000199527">
    <property type="component" value="Unassembled WGS sequence"/>
</dbReference>
<protein>
    <submittedName>
        <fullName evidence="9">Methyl-accepting chemotaxis protein</fullName>
    </submittedName>
</protein>
<evidence type="ECO:0000256" key="3">
    <source>
        <dbReference type="ARBA" id="ARBA00029447"/>
    </source>
</evidence>
<name>A0A1G8LDE7_9GAMM</name>
<evidence type="ECO:0000256" key="4">
    <source>
        <dbReference type="PROSITE-ProRule" id="PRU00284"/>
    </source>
</evidence>
<dbReference type="PROSITE" id="PS50885">
    <property type="entry name" value="HAMP"/>
    <property type="match status" value="1"/>
</dbReference>
<feature type="transmembrane region" description="Helical" evidence="6">
    <location>
        <begin position="12"/>
        <end position="36"/>
    </location>
</feature>
<evidence type="ECO:0000259" key="8">
    <source>
        <dbReference type="PROSITE" id="PS50885"/>
    </source>
</evidence>
<dbReference type="PROSITE" id="PS50111">
    <property type="entry name" value="CHEMOTAXIS_TRANSDUC_2"/>
    <property type="match status" value="1"/>
</dbReference>
<comment type="similarity">
    <text evidence="3">Belongs to the methyl-accepting chemotaxis (MCP) protein family.</text>
</comment>
<dbReference type="AlphaFoldDB" id="A0A1G8LDE7"/>
<dbReference type="SMART" id="SM00283">
    <property type="entry name" value="MA"/>
    <property type="match status" value="1"/>
</dbReference>
<gene>
    <name evidence="9" type="ORF">SAMN04488540_10226</name>
</gene>
<dbReference type="GO" id="GO:0016020">
    <property type="term" value="C:membrane"/>
    <property type="evidence" value="ECO:0007669"/>
    <property type="project" value="UniProtKB-SubCell"/>
</dbReference>
<evidence type="ECO:0000256" key="6">
    <source>
        <dbReference type="SAM" id="Phobius"/>
    </source>
</evidence>
<keyword evidence="10" id="KW-1185">Reference proteome</keyword>
<evidence type="ECO:0000256" key="5">
    <source>
        <dbReference type="SAM" id="MobiDB-lite"/>
    </source>
</evidence>
<dbReference type="Pfam" id="PF00015">
    <property type="entry name" value="MCPsignal"/>
    <property type="match status" value="1"/>
</dbReference>
<dbReference type="GO" id="GO:0006935">
    <property type="term" value="P:chemotaxis"/>
    <property type="evidence" value="ECO:0007669"/>
    <property type="project" value="UniProtKB-ARBA"/>
</dbReference>
<feature type="transmembrane region" description="Helical" evidence="6">
    <location>
        <begin position="196"/>
        <end position="216"/>
    </location>
</feature>
<feature type="domain" description="Methyl-accepting transducer" evidence="7">
    <location>
        <begin position="276"/>
        <end position="512"/>
    </location>
</feature>
<dbReference type="SUPFAM" id="SSF58104">
    <property type="entry name" value="Methyl-accepting chemotaxis protein (MCP) signaling domain"/>
    <property type="match status" value="1"/>
</dbReference>
<dbReference type="InterPro" id="IPR003660">
    <property type="entry name" value="HAMP_dom"/>
</dbReference>
<feature type="domain" description="HAMP" evidence="8">
    <location>
        <begin position="217"/>
        <end position="271"/>
    </location>
</feature>
<accession>A0A1G8LDE7</accession>
<evidence type="ECO:0000313" key="9">
    <source>
        <dbReference type="EMBL" id="SDI53633.1"/>
    </source>
</evidence>